<keyword evidence="18" id="KW-1185">Reference proteome</keyword>
<keyword evidence="8" id="KW-0493">Microtubule</keyword>
<dbReference type="GO" id="GO:0005938">
    <property type="term" value="C:cell cortex"/>
    <property type="evidence" value="ECO:0007669"/>
    <property type="project" value="UniProtKB-SubCell"/>
</dbReference>
<proteinExistence type="inferred from homology"/>
<comment type="subcellular location">
    <subcellularLocation>
        <location evidence="3">Cytoplasm</location>
        <location evidence="3">Cell cortex</location>
    </subcellularLocation>
    <subcellularLocation>
        <location evidence="1">Cytoplasm</location>
        <location evidence="1">Cytoskeleton</location>
        <location evidence="1">Microtubule organizing center</location>
        <location evidence="1">Centrosome</location>
        <location evidence="1">Centriole</location>
    </subcellularLocation>
    <subcellularLocation>
        <location evidence="2">Cytoplasm</location>
        <location evidence="2">Cytoskeleton</location>
        <location evidence="2">Spindle</location>
    </subcellularLocation>
</comment>
<evidence type="ECO:0000256" key="2">
    <source>
        <dbReference type="ARBA" id="ARBA00004186"/>
    </source>
</evidence>
<keyword evidence="6" id="KW-0963">Cytoplasm</keyword>
<evidence type="ECO:0000256" key="3">
    <source>
        <dbReference type="ARBA" id="ARBA00004544"/>
    </source>
</evidence>
<dbReference type="GO" id="GO:0000922">
    <property type="term" value="C:spindle pole"/>
    <property type="evidence" value="ECO:0007669"/>
    <property type="project" value="TreeGrafter"/>
</dbReference>
<feature type="compositionally biased region" description="Low complexity" evidence="15">
    <location>
        <begin position="139"/>
        <end position="150"/>
    </location>
</feature>
<reference evidence="17" key="1">
    <citation type="submission" date="2020-07" db="EMBL/GenBank/DDBJ databases">
        <title>A long reads based de novo assembly of the rainbow trout Arlee double haploid line genome.</title>
        <authorList>
            <person name="Gao G."/>
            <person name="Palti Y."/>
        </authorList>
    </citation>
    <scope>NUCLEOTIDE SEQUENCE [LARGE SCALE GENOMIC DNA]</scope>
</reference>
<dbReference type="Pfam" id="PF12455">
    <property type="entry name" value="Dynactin"/>
    <property type="match status" value="1"/>
</dbReference>
<dbReference type="SUPFAM" id="SSF74924">
    <property type="entry name" value="Cap-Gly domain"/>
    <property type="match status" value="1"/>
</dbReference>
<evidence type="ECO:0000313" key="18">
    <source>
        <dbReference type="Proteomes" id="UP000694395"/>
    </source>
</evidence>
<dbReference type="PANTHER" id="PTHR18916">
    <property type="entry name" value="DYNACTIN 1-RELATED MICROTUBULE-BINDING"/>
    <property type="match status" value="1"/>
</dbReference>
<feature type="region of interest" description="Disordered" evidence="15">
    <location>
        <begin position="82"/>
        <end position="160"/>
    </location>
</feature>
<sequence length="986" mass="109769">MSSDGGGRPAKVGSRVEVIGKGHRGTVAYIGATLFSTGKWVGVILDESKGKNDGTVQGKRYFTCHENHGIFVRQSQIQLVDDGADTTSPDTPEPASNKPSRPAGTGASKAGPSGSVSASAGEMSSSEPSTPAQTPLGAPIIPSPGGLLSPSAPPPPLPSKVKLKELEKHKIQLEQLQEWKTKMQEQQNDLTKQLKEAKKEAKEAQEAKEHYMEEMADTADAIEMATLDKEMAEERAESLQQEVESLKEKLEELVMDLEILKHEIEEKGSDGAASSYHVKQLEEQNGRLKEALVRMRDLSVSEKQEHVKLQKQTERKSTELDTLRTQREKLQEEMKLAERTIDELKEQVDGALGAEEMVETLTERNLDLEEKVRELRETVVDLEAINEMNDELQENARETELELREMLDLGGGRVREAEKRVEAAQETVADYQQTIKKYRELTAHLQEVNRELTSQQEATAEQQQQPPAEMFDFKIKFAETKAYAKAIEMELRKMEVGQANRQVSLLTSFMPDSFLRHGGDHDCILVLLLIPRLIFKAELISKQAQEKFDLNDNCVERSGMRGAAGEQLSFAAGLVYSLSLLQATLHKYEQALNQCSVEVYQKIGTLYPEMGVHERSLDFLIDLLHKDQLDETVHVAPLTKAIKYYQHLYSIHLAEQTEDCTMHLADHIRFTQSALDCMCVEVGRLRAFLHTGQEKTDLAVLLKDLETSCSDIRQFCKKIRRRMPGTDVPGIPAALTFLQQVADILLDCRKHLTWVVAVLQEVAAAGAQMVAHLGEQEGLSALKLEDVAFKAGEQVIYGTQGSNPYGCLRQSCCIVIATMNKMATAMQEGEYDADRPQITTLPPVELRATALRAEITDAEGLGMKLEDRDTVIKELKKSLKFKGEELSEASVRLSLLEKKLDSSSRDADERVEKIQTQLDETQTLLKKKEKEFEETMDALQADIDQLESEKADLKQRLNSQSKMTMDGLRGAPASGIASIVTGMAGG</sequence>
<dbReference type="GO" id="GO:0005874">
    <property type="term" value="C:microtubule"/>
    <property type="evidence" value="ECO:0007669"/>
    <property type="project" value="UniProtKB-KW"/>
</dbReference>
<dbReference type="SMART" id="SM01052">
    <property type="entry name" value="CAP_GLY"/>
    <property type="match status" value="1"/>
</dbReference>
<feature type="domain" description="CAP-Gly" evidence="16">
    <location>
        <begin position="31"/>
        <end position="73"/>
    </location>
</feature>
<evidence type="ECO:0000256" key="9">
    <source>
        <dbReference type="ARBA" id="ARBA00022776"/>
    </source>
</evidence>
<evidence type="ECO:0000256" key="5">
    <source>
        <dbReference type="ARBA" id="ARBA00016574"/>
    </source>
</evidence>
<dbReference type="PROSITE" id="PS00845">
    <property type="entry name" value="CAP_GLY_1"/>
    <property type="match status" value="1"/>
</dbReference>
<dbReference type="PANTHER" id="PTHR18916:SF6">
    <property type="entry name" value="DYNACTIN SUBUNIT 1"/>
    <property type="match status" value="1"/>
</dbReference>
<evidence type="ECO:0000256" key="11">
    <source>
        <dbReference type="ARBA" id="ARBA00023054"/>
    </source>
</evidence>
<dbReference type="GO" id="GO:0008017">
    <property type="term" value="F:microtubule binding"/>
    <property type="evidence" value="ECO:0007669"/>
    <property type="project" value="UniProtKB-ARBA"/>
</dbReference>
<dbReference type="Gene3D" id="2.30.30.190">
    <property type="entry name" value="CAP Gly-rich-like domain"/>
    <property type="match status" value="1"/>
</dbReference>
<dbReference type="GO" id="GO:0007097">
    <property type="term" value="P:nuclear migration"/>
    <property type="evidence" value="ECO:0007669"/>
    <property type="project" value="TreeGrafter"/>
</dbReference>
<keyword evidence="9" id="KW-0498">Mitosis</keyword>
<evidence type="ECO:0000256" key="6">
    <source>
        <dbReference type="ARBA" id="ARBA00022490"/>
    </source>
</evidence>
<dbReference type="GO" id="GO:0030286">
    <property type="term" value="C:dynein complex"/>
    <property type="evidence" value="ECO:0007669"/>
    <property type="project" value="UniProtKB-KW"/>
</dbReference>
<dbReference type="Pfam" id="PF01302">
    <property type="entry name" value="CAP_GLY"/>
    <property type="match status" value="1"/>
</dbReference>
<evidence type="ECO:0000256" key="12">
    <source>
        <dbReference type="ARBA" id="ARBA00023212"/>
    </source>
</evidence>
<name>A0A8K9UD78_ONCMY</name>
<keyword evidence="13" id="KW-0131">Cell cycle</keyword>
<dbReference type="AlphaFoldDB" id="A0A8K9UD78"/>
<evidence type="ECO:0000256" key="7">
    <source>
        <dbReference type="ARBA" id="ARBA00022618"/>
    </source>
</evidence>
<accession>A0A8K9UD78</accession>
<reference evidence="17" key="3">
    <citation type="submission" date="2025-09" db="UniProtKB">
        <authorList>
            <consortium name="Ensembl"/>
        </authorList>
    </citation>
    <scope>IDENTIFICATION</scope>
</reference>
<evidence type="ECO:0000256" key="4">
    <source>
        <dbReference type="ARBA" id="ARBA00011010"/>
    </source>
</evidence>
<evidence type="ECO:0000256" key="13">
    <source>
        <dbReference type="ARBA" id="ARBA00023306"/>
    </source>
</evidence>
<dbReference type="FunFam" id="2.30.30.190:FF:000003">
    <property type="entry name" value="dynactin subunit 1 isoform X1"/>
    <property type="match status" value="1"/>
</dbReference>
<dbReference type="GO" id="GO:0000132">
    <property type="term" value="P:establishment of mitotic spindle orientation"/>
    <property type="evidence" value="ECO:0007669"/>
    <property type="project" value="TreeGrafter"/>
</dbReference>
<dbReference type="GO" id="GO:0051301">
    <property type="term" value="P:cell division"/>
    <property type="evidence" value="ECO:0007669"/>
    <property type="project" value="UniProtKB-KW"/>
</dbReference>
<dbReference type="GO" id="GO:0030424">
    <property type="term" value="C:axon"/>
    <property type="evidence" value="ECO:0007669"/>
    <property type="project" value="TreeGrafter"/>
</dbReference>
<evidence type="ECO:0000256" key="14">
    <source>
        <dbReference type="SAM" id="Coils"/>
    </source>
</evidence>
<dbReference type="GeneTree" id="ENSGT00940000155378"/>
<keyword evidence="11 14" id="KW-0175">Coiled coil</keyword>
<keyword evidence="10" id="KW-0243">Dynein</keyword>
<evidence type="ECO:0000259" key="16">
    <source>
        <dbReference type="PROSITE" id="PS50245"/>
    </source>
</evidence>
<dbReference type="InterPro" id="IPR036859">
    <property type="entry name" value="CAP-Gly_dom_sf"/>
</dbReference>
<keyword evidence="7" id="KW-0132">Cell division</keyword>
<organism evidence="17 18">
    <name type="scientific">Oncorhynchus mykiss</name>
    <name type="common">Rainbow trout</name>
    <name type="synonym">Salmo gairdneri</name>
    <dbReference type="NCBI Taxonomy" id="8022"/>
    <lineage>
        <taxon>Eukaryota</taxon>
        <taxon>Metazoa</taxon>
        <taxon>Chordata</taxon>
        <taxon>Craniata</taxon>
        <taxon>Vertebrata</taxon>
        <taxon>Euteleostomi</taxon>
        <taxon>Actinopterygii</taxon>
        <taxon>Neopterygii</taxon>
        <taxon>Teleostei</taxon>
        <taxon>Protacanthopterygii</taxon>
        <taxon>Salmoniformes</taxon>
        <taxon>Salmonidae</taxon>
        <taxon>Salmoninae</taxon>
        <taxon>Oncorhynchus</taxon>
    </lineage>
</organism>
<dbReference type="InterPro" id="IPR000938">
    <property type="entry name" value="CAP-Gly_domain"/>
</dbReference>
<evidence type="ECO:0000256" key="10">
    <source>
        <dbReference type="ARBA" id="ARBA00023017"/>
    </source>
</evidence>
<evidence type="ECO:0000313" key="17">
    <source>
        <dbReference type="Ensembl" id="ENSOMYP00000107436.1"/>
    </source>
</evidence>
<keyword evidence="12" id="KW-0206">Cytoskeleton</keyword>
<dbReference type="Proteomes" id="UP000694395">
    <property type="component" value="Chromosome 25"/>
</dbReference>
<feature type="coiled-coil region" evidence="14">
    <location>
        <begin position="166"/>
        <end position="465"/>
    </location>
</feature>
<reference evidence="17" key="2">
    <citation type="submission" date="2025-08" db="UniProtKB">
        <authorList>
            <consortium name="Ensembl"/>
        </authorList>
    </citation>
    <scope>IDENTIFICATION</scope>
</reference>
<evidence type="ECO:0000256" key="15">
    <source>
        <dbReference type="SAM" id="MobiDB-lite"/>
    </source>
</evidence>
<feature type="compositionally biased region" description="Low complexity" evidence="15">
    <location>
        <begin position="106"/>
        <end position="129"/>
    </location>
</feature>
<dbReference type="PROSITE" id="PS50245">
    <property type="entry name" value="CAP_GLY_2"/>
    <property type="match status" value="1"/>
</dbReference>
<protein>
    <recommendedName>
        <fullName evidence="5">Dynactin subunit 1</fullName>
    </recommendedName>
</protein>
<comment type="similarity">
    <text evidence="4">Belongs to the dynactin 150 kDa subunit family.</text>
</comment>
<dbReference type="GO" id="GO:0000776">
    <property type="term" value="C:kinetochore"/>
    <property type="evidence" value="ECO:0007669"/>
    <property type="project" value="TreeGrafter"/>
</dbReference>
<evidence type="ECO:0000256" key="8">
    <source>
        <dbReference type="ARBA" id="ARBA00022701"/>
    </source>
</evidence>
<dbReference type="Ensembl" id="ENSOMYT00000164686.1">
    <property type="protein sequence ID" value="ENSOMYP00000107436.1"/>
    <property type="gene ID" value="ENSOMYG00000051378.1"/>
</dbReference>
<dbReference type="InterPro" id="IPR022157">
    <property type="entry name" value="Dynactin"/>
</dbReference>
<feature type="coiled-coil region" evidence="14">
    <location>
        <begin position="911"/>
        <end position="963"/>
    </location>
</feature>
<evidence type="ECO:0000256" key="1">
    <source>
        <dbReference type="ARBA" id="ARBA00004114"/>
    </source>
</evidence>
<dbReference type="GO" id="GO:0005814">
    <property type="term" value="C:centriole"/>
    <property type="evidence" value="ECO:0007669"/>
    <property type="project" value="UniProtKB-SubCell"/>
</dbReference>